<evidence type="ECO:0000256" key="3">
    <source>
        <dbReference type="ARBA" id="ARBA00022553"/>
    </source>
</evidence>
<dbReference type="InterPro" id="IPR023213">
    <property type="entry name" value="CAT-like_dom_sf"/>
</dbReference>
<comment type="cofactor">
    <cofactor evidence="1">
        <name>pantetheine 4'-phosphate</name>
        <dbReference type="ChEBI" id="CHEBI:47942"/>
    </cofactor>
</comment>
<proteinExistence type="predicted"/>
<dbReference type="InterPro" id="IPR009081">
    <property type="entry name" value="PP-bd_ACP"/>
</dbReference>
<dbReference type="CDD" id="cd05930">
    <property type="entry name" value="A_NRPS"/>
    <property type="match status" value="1"/>
</dbReference>
<sequence length="1087" mass="114190">MTSQVFGASAPASRREPAGPDGTGEPAVPLDLAGQRVWRAEQLHPGTPANLVALAASVPARVDVAALRTALCAALVPDDPLLAVHTDRAGRAVRHRPAGEPQVPVVVTDLTHLPDGERDTAVEEILTDEASTGFALAYEAPLRCRVLLLPGRTVLVLVAHRVAADEQTLGALLHRAAHYYPAATDPAGPSGATGPTGAGGGVAGTPVVHRAPRPGPARPTGSQVGADDGLDAWRELLAVPPSAALPTDWPRPAVLAGTGGTTTVTVPADTRRRLRDRFPEVDEATVLLAGLHALLARHGAGTDVAVTATTPATGGGELVVRTDLAGDPDFAAVVDRTRAAVTVATGAAVPFARLAEELGGTAASVRHDPFARVALTLRDAPLLPPALGGLPLSPLPLPRLGVRYELRLVLEAAADGGLTGGLEYARDLFDPPTADRIAARFPLLLAAAAATPGTPVSRLGLVTPAERTLVLDTWNDVHAPRPEDRCLHELILDRARAFPEAPAVVCAGRTLSYRELDERSARLAAVLRGHAVRGRLVALCVEKSVEMVVGVLAILRAGAAWVPMDPAYPVARLGFMLADAQAPVVLADAASADRLPRHDATTVLLDDAPDAVTSANGGRPDPDEGPAGDPGSFCYVIYTSGSTGTPKGAANTHRGVLNTMAALVSRCRMDNRTRLLQCSSLSFDMSAFDILSTLLAGGCLVVPTRADLTDPQRLLDLAHDARITMWSSTPALFRGAVDVALDSGAGLPEGLRTVVLGGDRFPGGVIGPLRSLAPRARAFNVAGMTEVSFTTTGHPVTSADARRASVPWGRPLPHQRMYVLDDEGDPVPVGVPGELYIGGVGVGPGYWRRPELTAQRFLPDPFVADPDARMYRTGDLVRHLSDGQIEFLGRLDHQVKVRGYRIELGEVETALAGHPQVRDCVVDLRAGTDEQSRLTAYLVPVDPEQPATVESLREFLGGRLPEHMVPAVFVAVPRIPVTPGGKIDRTALAELPLPAGRPELGSAYTPPRDGLERSVVAEWERVLGVSGIGVDDEFTALGGHSLLATAAMTMISDVLGVPMSARDLYEASTPARLARRIRALTPDRVWD</sequence>
<dbReference type="SUPFAM" id="SSF52777">
    <property type="entry name" value="CoA-dependent acyltransferases"/>
    <property type="match status" value="2"/>
</dbReference>
<name>A0A1C4ZSB7_MICEC</name>
<dbReference type="InterPro" id="IPR029058">
    <property type="entry name" value="AB_hydrolase_fold"/>
</dbReference>
<feature type="domain" description="Carrier" evidence="5">
    <location>
        <begin position="1006"/>
        <end position="1081"/>
    </location>
</feature>
<feature type="region of interest" description="Disordered" evidence="4">
    <location>
        <begin position="1"/>
        <end position="28"/>
    </location>
</feature>
<gene>
    <name evidence="6" type="ORF">GA0070618_5678</name>
</gene>
<evidence type="ECO:0000313" key="6">
    <source>
        <dbReference type="EMBL" id="SCF35664.1"/>
    </source>
</evidence>
<dbReference type="FunFam" id="3.40.50.12780:FF:000012">
    <property type="entry name" value="Non-ribosomal peptide synthetase"/>
    <property type="match status" value="1"/>
</dbReference>
<dbReference type="Pfam" id="PF00550">
    <property type="entry name" value="PP-binding"/>
    <property type="match status" value="1"/>
</dbReference>
<organism evidence="6 7">
    <name type="scientific">Micromonospora echinospora</name>
    <name type="common">Micromonospora purpurea</name>
    <dbReference type="NCBI Taxonomy" id="1877"/>
    <lineage>
        <taxon>Bacteria</taxon>
        <taxon>Bacillati</taxon>
        <taxon>Actinomycetota</taxon>
        <taxon>Actinomycetes</taxon>
        <taxon>Micromonosporales</taxon>
        <taxon>Micromonosporaceae</taxon>
        <taxon>Micromonospora</taxon>
    </lineage>
</organism>
<reference evidence="7" key="1">
    <citation type="submission" date="2016-06" db="EMBL/GenBank/DDBJ databases">
        <authorList>
            <person name="Varghese N."/>
            <person name="Submissions Spin"/>
        </authorList>
    </citation>
    <scope>NUCLEOTIDE SEQUENCE [LARGE SCALE GENOMIC DNA]</scope>
    <source>
        <strain evidence="7">DSM 43816</strain>
    </source>
</reference>
<dbReference type="InterPro" id="IPR020845">
    <property type="entry name" value="AMP-binding_CS"/>
</dbReference>
<dbReference type="GO" id="GO:0005737">
    <property type="term" value="C:cytoplasm"/>
    <property type="evidence" value="ECO:0007669"/>
    <property type="project" value="TreeGrafter"/>
</dbReference>
<accession>A0A1C4ZSB7</accession>
<dbReference type="PANTHER" id="PTHR45527">
    <property type="entry name" value="NONRIBOSOMAL PEPTIDE SYNTHETASE"/>
    <property type="match status" value="1"/>
</dbReference>
<dbReference type="RefSeq" id="WP_088984324.1">
    <property type="nucleotide sequence ID" value="NZ_LT607413.1"/>
</dbReference>
<dbReference type="OrthoDB" id="4477213at2"/>
<dbReference type="Pfam" id="PF00501">
    <property type="entry name" value="AMP-binding"/>
    <property type="match status" value="1"/>
</dbReference>
<dbReference type="Gene3D" id="3.30.300.30">
    <property type="match status" value="1"/>
</dbReference>
<dbReference type="GO" id="GO:0031177">
    <property type="term" value="F:phosphopantetheine binding"/>
    <property type="evidence" value="ECO:0007669"/>
    <property type="project" value="InterPro"/>
</dbReference>
<dbReference type="InParanoid" id="A0A1C4ZSB7"/>
<dbReference type="GO" id="GO:0044550">
    <property type="term" value="P:secondary metabolite biosynthetic process"/>
    <property type="evidence" value="ECO:0007669"/>
    <property type="project" value="TreeGrafter"/>
</dbReference>
<dbReference type="AlphaFoldDB" id="A0A1C4ZSB7"/>
<dbReference type="Gene3D" id="2.30.38.10">
    <property type="entry name" value="Luciferase, Domain 3"/>
    <property type="match status" value="1"/>
</dbReference>
<dbReference type="FunFam" id="2.30.38.10:FF:000001">
    <property type="entry name" value="Non-ribosomal peptide synthetase PvdI"/>
    <property type="match status" value="1"/>
</dbReference>
<dbReference type="SUPFAM" id="SSF56801">
    <property type="entry name" value="Acetyl-CoA synthetase-like"/>
    <property type="match status" value="1"/>
</dbReference>
<dbReference type="Pfam" id="PF13193">
    <property type="entry name" value="AMP-binding_C"/>
    <property type="match status" value="1"/>
</dbReference>
<dbReference type="PANTHER" id="PTHR45527:SF1">
    <property type="entry name" value="FATTY ACID SYNTHASE"/>
    <property type="match status" value="1"/>
</dbReference>
<dbReference type="Gene3D" id="3.40.50.1820">
    <property type="entry name" value="alpha/beta hydrolase"/>
    <property type="match status" value="1"/>
</dbReference>
<evidence type="ECO:0000259" key="5">
    <source>
        <dbReference type="PROSITE" id="PS50075"/>
    </source>
</evidence>
<dbReference type="GO" id="GO:0043041">
    <property type="term" value="P:amino acid activation for nonribosomal peptide biosynthetic process"/>
    <property type="evidence" value="ECO:0007669"/>
    <property type="project" value="TreeGrafter"/>
</dbReference>
<dbReference type="InterPro" id="IPR000873">
    <property type="entry name" value="AMP-dep_synth/lig_dom"/>
</dbReference>
<dbReference type="FunFam" id="3.40.50.980:FF:000001">
    <property type="entry name" value="Non-ribosomal peptide synthetase"/>
    <property type="match status" value="1"/>
</dbReference>
<dbReference type="InterPro" id="IPR025110">
    <property type="entry name" value="AMP-bd_C"/>
</dbReference>
<dbReference type="InterPro" id="IPR036736">
    <property type="entry name" value="ACP-like_sf"/>
</dbReference>
<keyword evidence="3" id="KW-0597">Phosphoprotein</keyword>
<dbReference type="NCBIfam" id="TIGR01733">
    <property type="entry name" value="AA-adenyl-dom"/>
    <property type="match status" value="1"/>
</dbReference>
<dbReference type="SUPFAM" id="SSF47336">
    <property type="entry name" value="ACP-like"/>
    <property type="match status" value="1"/>
</dbReference>
<keyword evidence="2" id="KW-0596">Phosphopantetheine</keyword>
<dbReference type="InterPro" id="IPR010071">
    <property type="entry name" value="AA_adenyl_dom"/>
</dbReference>
<dbReference type="InterPro" id="IPR045851">
    <property type="entry name" value="AMP-bd_C_sf"/>
</dbReference>
<dbReference type="EMBL" id="LT607413">
    <property type="protein sequence ID" value="SCF35664.1"/>
    <property type="molecule type" value="Genomic_DNA"/>
</dbReference>
<dbReference type="Proteomes" id="UP000198253">
    <property type="component" value="Chromosome I"/>
</dbReference>
<protein>
    <submittedName>
        <fullName evidence="6">Amino acid adenylation domain-containing protein</fullName>
    </submittedName>
</protein>
<evidence type="ECO:0000256" key="4">
    <source>
        <dbReference type="SAM" id="MobiDB-lite"/>
    </source>
</evidence>
<evidence type="ECO:0000256" key="2">
    <source>
        <dbReference type="ARBA" id="ARBA00022450"/>
    </source>
</evidence>
<evidence type="ECO:0000313" key="7">
    <source>
        <dbReference type="Proteomes" id="UP000198253"/>
    </source>
</evidence>
<evidence type="ECO:0000256" key="1">
    <source>
        <dbReference type="ARBA" id="ARBA00001957"/>
    </source>
</evidence>
<dbReference type="SMART" id="SM00823">
    <property type="entry name" value="PKS_PP"/>
    <property type="match status" value="1"/>
</dbReference>
<keyword evidence="7" id="KW-1185">Reference proteome</keyword>
<dbReference type="Gene3D" id="3.30.559.10">
    <property type="entry name" value="Chloramphenicol acetyltransferase-like domain"/>
    <property type="match status" value="1"/>
</dbReference>
<dbReference type="PROSITE" id="PS50075">
    <property type="entry name" value="CARRIER"/>
    <property type="match status" value="1"/>
</dbReference>
<dbReference type="Gene3D" id="3.40.50.980">
    <property type="match status" value="2"/>
</dbReference>
<dbReference type="InterPro" id="IPR020806">
    <property type="entry name" value="PKS_PP-bd"/>
</dbReference>
<dbReference type="Gene3D" id="3.30.559.30">
    <property type="entry name" value="Nonribosomal peptide synthetase, condensation domain"/>
    <property type="match status" value="1"/>
</dbReference>
<dbReference type="PROSITE" id="PS00455">
    <property type="entry name" value="AMP_BINDING"/>
    <property type="match status" value="1"/>
</dbReference>